<dbReference type="AlphaFoldDB" id="A0A1R3GZT6"/>
<evidence type="ECO:0000313" key="3">
    <source>
        <dbReference type="Proteomes" id="UP000187203"/>
    </source>
</evidence>
<dbReference type="EMBL" id="AWUE01021095">
    <property type="protein sequence ID" value="OMO63609.1"/>
    <property type="molecule type" value="Genomic_DNA"/>
</dbReference>
<feature type="region of interest" description="Disordered" evidence="1">
    <location>
        <begin position="17"/>
        <end position="96"/>
    </location>
</feature>
<gene>
    <name evidence="2" type="ORF">COLO4_32291</name>
</gene>
<evidence type="ECO:0000256" key="1">
    <source>
        <dbReference type="SAM" id="MobiDB-lite"/>
    </source>
</evidence>
<feature type="compositionally biased region" description="Polar residues" evidence="1">
    <location>
        <begin position="26"/>
        <end position="37"/>
    </location>
</feature>
<reference evidence="3" key="1">
    <citation type="submission" date="2013-09" db="EMBL/GenBank/DDBJ databases">
        <title>Corchorus olitorius genome sequencing.</title>
        <authorList>
            <person name="Alam M."/>
            <person name="Haque M.S."/>
            <person name="Islam M.S."/>
            <person name="Emdad E.M."/>
            <person name="Islam M.M."/>
            <person name="Ahmed B."/>
            <person name="Halim A."/>
            <person name="Hossen Q.M.M."/>
            <person name="Hossain M.Z."/>
            <person name="Ahmed R."/>
            <person name="Khan M.M."/>
            <person name="Islam R."/>
            <person name="Rashid M.M."/>
            <person name="Khan S.A."/>
            <person name="Rahman M.S."/>
            <person name="Alam M."/>
            <person name="Yahiya A.S."/>
            <person name="Khan M.S."/>
            <person name="Azam M.S."/>
            <person name="Haque T."/>
            <person name="Lashkar M.Z.H."/>
            <person name="Akhand A.I."/>
            <person name="Morshed G."/>
            <person name="Roy S."/>
            <person name="Uddin K.S."/>
            <person name="Rabeya T."/>
            <person name="Hossain A.S."/>
            <person name="Chowdhury A."/>
            <person name="Snigdha A.R."/>
            <person name="Mortoza M.S."/>
            <person name="Matin S.A."/>
            <person name="Hoque S.M.E."/>
            <person name="Islam M.K."/>
            <person name="Roy D.K."/>
            <person name="Haider R."/>
            <person name="Moosa M.M."/>
            <person name="Elias S.M."/>
            <person name="Hasan A.M."/>
            <person name="Jahan S."/>
            <person name="Shafiuddin M."/>
            <person name="Mahmood N."/>
            <person name="Shommy N.S."/>
        </authorList>
    </citation>
    <scope>NUCLEOTIDE SEQUENCE [LARGE SCALE GENOMIC DNA]</scope>
    <source>
        <strain evidence="3">cv. O-4</strain>
    </source>
</reference>
<name>A0A1R3GZT6_9ROSI</name>
<accession>A0A1R3GZT6</accession>
<sequence length="127" mass="14319">MDSGKLKDALSYYEKIMEKRKKQRQSAEPTADSNPQSEDMDLETLNSPAQNPMMATPPMEPTTTAIRTRSAAEKKMGKKRTMTGSGSSESGPVRLGPKEFASSVEMFDYFFNLLHFWPSQLNFNKVM</sequence>
<protein>
    <submittedName>
        <fullName evidence="2">Uncharacterized protein</fullName>
    </submittedName>
</protein>
<dbReference type="Proteomes" id="UP000187203">
    <property type="component" value="Unassembled WGS sequence"/>
</dbReference>
<evidence type="ECO:0000313" key="2">
    <source>
        <dbReference type="EMBL" id="OMO63609.1"/>
    </source>
</evidence>
<dbReference type="STRING" id="93759.A0A1R3GZT6"/>
<proteinExistence type="predicted"/>
<comment type="caution">
    <text evidence="2">The sequence shown here is derived from an EMBL/GenBank/DDBJ whole genome shotgun (WGS) entry which is preliminary data.</text>
</comment>
<keyword evidence="3" id="KW-1185">Reference proteome</keyword>
<organism evidence="2 3">
    <name type="scientific">Corchorus olitorius</name>
    <dbReference type="NCBI Taxonomy" id="93759"/>
    <lineage>
        <taxon>Eukaryota</taxon>
        <taxon>Viridiplantae</taxon>
        <taxon>Streptophyta</taxon>
        <taxon>Embryophyta</taxon>
        <taxon>Tracheophyta</taxon>
        <taxon>Spermatophyta</taxon>
        <taxon>Magnoliopsida</taxon>
        <taxon>eudicotyledons</taxon>
        <taxon>Gunneridae</taxon>
        <taxon>Pentapetalae</taxon>
        <taxon>rosids</taxon>
        <taxon>malvids</taxon>
        <taxon>Malvales</taxon>
        <taxon>Malvaceae</taxon>
        <taxon>Grewioideae</taxon>
        <taxon>Apeibeae</taxon>
        <taxon>Corchorus</taxon>
    </lineage>
</organism>
<feature type="compositionally biased region" description="Low complexity" evidence="1">
    <location>
        <begin position="52"/>
        <end position="65"/>
    </location>
</feature>
<dbReference type="OrthoDB" id="409625at2759"/>